<protein>
    <submittedName>
        <fullName evidence="2">Uncharacterized protein</fullName>
    </submittedName>
</protein>
<evidence type="ECO:0000313" key="2">
    <source>
        <dbReference type="EMBL" id="SDD12756.1"/>
    </source>
</evidence>
<feature type="compositionally biased region" description="Low complexity" evidence="1">
    <location>
        <begin position="12"/>
        <end position="39"/>
    </location>
</feature>
<feature type="region of interest" description="Disordered" evidence="1">
    <location>
        <begin position="54"/>
        <end position="83"/>
    </location>
</feature>
<sequence>MDMSEHRDRSSDAAAGSSPPAQATDGAPGTGVADATGATGAVEELVQGVVETVASNTSPTGPLATGGAARSAESSGLADSDVTDEINRGGPALGSLMKAIGKVVPASQRGMDEVSVATAQSLSNTSIDVVAIYEQVVNKNGEMEDGRPIIQKLPLINYVMPTFYQWTRVHMQADMQVSEFNSENGFNVKGKRSSVDLNLNGNAGFGLIGGGLGLSNGSIGGGLDFSASEFERGTTATNSVDRAAGQLHLEATLEPRPDITLPRPLIVQKGPRLRVTASGVEQIQGSSPQPPPPGTTPQPTVVGRRVKLSAEFRDLDGQPIADAPLEVRVSQPLLGIVASNDSRTDAEGRLEIQINREGNAFDATRPPESVLVSVSRNLISQQVSISV</sequence>
<reference evidence="3" key="1">
    <citation type="submission" date="2016-10" db="EMBL/GenBank/DDBJ databases">
        <authorList>
            <person name="Varghese N."/>
            <person name="Submissions S."/>
        </authorList>
    </citation>
    <scope>NUCLEOTIDE SEQUENCE [LARGE SCALE GENOMIC DNA]</scope>
    <source>
        <strain evidence="3">DSM 45421</strain>
    </source>
</reference>
<feature type="compositionally biased region" description="Basic and acidic residues" evidence="1">
    <location>
        <begin position="1"/>
        <end position="11"/>
    </location>
</feature>
<name>A0A1G6S9A6_9ACTN</name>
<gene>
    <name evidence="2" type="ORF">SAMN05660690_3480</name>
</gene>
<accession>A0A1G6S9A6</accession>
<feature type="region of interest" description="Disordered" evidence="1">
    <location>
        <begin position="1"/>
        <end position="39"/>
    </location>
</feature>
<feature type="region of interest" description="Disordered" evidence="1">
    <location>
        <begin position="278"/>
        <end position="300"/>
    </location>
</feature>
<evidence type="ECO:0000313" key="3">
    <source>
        <dbReference type="Proteomes" id="UP000199416"/>
    </source>
</evidence>
<keyword evidence="3" id="KW-1185">Reference proteome</keyword>
<dbReference type="AlphaFoldDB" id="A0A1G6S9A6"/>
<organism evidence="2 3">
    <name type="scientific">Geodermatophilus telluris</name>
    <dbReference type="NCBI Taxonomy" id="1190417"/>
    <lineage>
        <taxon>Bacteria</taxon>
        <taxon>Bacillati</taxon>
        <taxon>Actinomycetota</taxon>
        <taxon>Actinomycetes</taxon>
        <taxon>Geodermatophilales</taxon>
        <taxon>Geodermatophilaceae</taxon>
        <taxon>Geodermatophilus</taxon>
    </lineage>
</organism>
<dbReference type="EMBL" id="FMZF01000005">
    <property type="protein sequence ID" value="SDD12756.1"/>
    <property type="molecule type" value="Genomic_DNA"/>
</dbReference>
<proteinExistence type="predicted"/>
<evidence type="ECO:0000256" key="1">
    <source>
        <dbReference type="SAM" id="MobiDB-lite"/>
    </source>
</evidence>
<dbReference type="Proteomes" id="UP000199416">
    <property type="component" value="Unassembled WGS sequence"/>
</dbReference>